<organism evidence="3 4">
    <name type="scientific">Ideonella azotifigens</name>
    <dbReference type="NCBI Taxonomy" id="513160"/>
    <lineage>
        <taxon>Bacteria</taxon>
        <taxon>Pseudomonadati</taxon>
        <taxon>Pseudomonadota</taxon>
        <taxon>Betaproteobacteria</taxon>
        <taxon>Burkholderiales</taxon>
        <taxon>Sphaerotilaceae</taxon>
        <taxon>Ideonella</taxon>
    </lineage>
</organism>
<dbReference type="PROSITE" id="PS51833">
    <property type="entry name" value="HDOD"/>
    <property type="match status" value="1"/>
</dbReference>
<protein>
    <recommendedName>
        <fullName evidence="2">HDOD domain-containing protein</fullName>
    </recommendedName>
</protein>
<name>A0ABN1KDL4_9BURK</name>
<proteinExistence type="predicted"/>
<reference evidence="3 4" key="1">
    <citation type="journal article" date="2019" name="Int. J. Syst. Evol. Microbiol.">
        <title>The Global Catalogue of Microorganisms (GCM) 10K type strain sequencing project: providing services to taxonomists for standard genome sequencing and annotation.</title>
        <authorList>
            <consortium name="The Broad Institute Genomics Platform"/>
            <consortium name="The Broad Institute Genome Sequencing Center for Infectious Disease"/>
            <person name="Wu L."/>
            <person name="Ma J."/>
        </authorList>
    </citation>
    <scope>NUCLEOTIDE SEQUENCE [LARGE SCALE GENOMIC DNA]</scope>
    <source>
        <strain evidence="3 4">JCM 15503</strain>
    </source>
</reference>
<gene>
    <name evidence="3" type="ORF">GCM10009107_48760</name>
</gene>
<comment type="caution">
    <text evidence="3">The sequence shown here is derived from an EMBL/GenBank/DDBJ whole genome shotgun (WGS) entry which is preliminary data.</text>
</comment>
<dbReference type="SUPFAM" id="SSF109604">
    <property type="entry name" value="HD-domain/PDEase-like"/>
    <property type="match status" value="1"/>
</dbReference>
<feature type="region of interest" description="Disordered" evidence="1">
    <location>
        <begin position="1"/>
        <end position="20"/>
    </location>
</feature>
<dbReference type="PANTHER" id="PTHR33525">
    <property type="match status" value="1"/>
</dbReference>
<evidence type="ECO:0000256" key="1">
    <source>
        <dbReference type="SAM" id="MobiDB-lite"/>
    </source>
</evidence>
<dbReference type="PANTHER" id="PTHR33525:SF3">
    <property type="entry name" value="RIBONUCLEASE Y"/>
    <property type="match status" value="1"/>
</dbReference>
<keyword evidence="4" id="KW-1185">Reference proteome</keyword>
<dbReference type="InterPro" id="IPR013976">
    <property type="entry name" value="HDOD"/>
</dbReference>
<evidence type="ECO:0000313" key="3">
    <source>
        <dbReference type="EMBL" id="GAA0763448.1"/>
    </source>
</evidence>
<dbReference type="InterPro" id="IPR052340">
    <property type="entry name" value="RNase_Y/CdgJ"/>
</dbReference>
<dbReference type="EMBL" id="BAAAEW010000037">
    <property type="protein sequence ID" value="GAA0763448.1"/>
    <property type="molecule type" value="Genomic_DNA"/>
</dbReference>
<accession>A0ABN1KDL4</accession>
<evidence type="ECO:0000259" key="2">
    <source>
        <dbReference type="PROSITE" id="PS51833"/>
    </source>
</evidence>
<dbReference type="Proteomes" id="UP001500279">
    <property type="component" value="Unassembled WGS sequence"/>
</dbReference>
<sequence>MLPAPSFAMSQMPSAPLPTTGHPHDLAGWVRLFQHAELPVLARTAAALEELRPMEDEVDARMVAEAVGVDPLMTLKVLARTAELHRQRRTTDAETICEAVVLMGITPFFAGFGPQPTVEQHLASQPEALDGLRAVISRAERAARFALAFAVHRQDHDAGVIHEAALLHDFADMLLWLHAPTLALEMQQRQQADPTLRSATVQRQVLGVTLTELQHALMLAWHLPELLVNITDDRHEEASQVRNVLLAIRLARHTSRGWDNPAVPDDVRDIATLLNMAPAPTLGLLQDLDA</sequence>
<evidence type="ECO:0000313" key="4">
    <source>
        <dbReference type="Proteomes" id="UP001500279"/>
    </source>
</evidence>
<feature type="domain" description="HDOD" evidence="2">
    <location>
        <begin position="38"/>
        <end position="237"/>
    </location>
</feature>
<dbReference type="Pfam" id="PF08668">
    <property type="entry name" value="HDOD"/>
    <property type="match status" value="1"/>
</dbReference>
<dbReference type="Gene3D" id="1.10.3210.10">
    <property type="entry name" value="Hypothetical protein af1432"/>
    <property type="match status" value="1"/>
</dbReference>